<dbReference type="Gene3D" id="3.90.550.10">
    <property type="entry name" value="Spore Coat Polysaccharide Biosynthesis Protein SpsA, Chain A"/>
    <property type="match status" value="1"/>
</dbReference>
<dbReference type="InterPro" id="IPR050065">
    <property type="entry name" value="GlmU-like"/>
</dbReference>
<evidence type="ECO:0000313" key="5">
    <source>
        <dbReference type="Proteomes" id="UP000177325"/>
    </source>
</evidence>
<evidence type="ECO:0000259" key="3">
    <source>
        <dbReference type="Pfam" id="PF00483"/>
    </source>
</evidence>
<keyword evidence="2" id="KW-0548">Nucleotidyltransferase</keyword>
<keyword evidence="1" id="KW-0808">Transferase</keyword>
<reference evidence="4 5" key="1">
    <citation type="journal article" date="2016" name="Nat. Commun.">
        <title>Thousands of microbial genomes shed light on interconnected biogeochemical processes in an aquifer system.</title>
        <authorList>
            <person name="Anantharaman K."/>
            <person name="Brown C.T."/>
            <person name="Hug L.A."/>
            <person name="Sharon I."/>
            <person name="Castelle C.J."/>
            <person name="Probst A.J."/>
            <person name="Thomas B.C."/>
            <person name="Singh A."/>
            <person name="Wilkins M.J."/>
            <person name="Karaoz U."/>
            <person name="Brodie E.L."/>
            <person name="Williams K.H."/>
            <person name="Hubbard S.S."/>
            <person name="Banfield J.F."/>
        </authorList>
    </citation>
    <scope>NUCLEOTIDE SEQUENCE [LARGE SCALE GENOMIC DNA]</scope>
</reference>
<dbReference type="InterPro" id="IPR005835">
    <property type="entry name" value="NTP_transferase_dom"/>
</dbReference>
<sequence>MQCVILAAGKGTRLRPLTDNTPKPLIKVAGKALLDHIIEALPSSIDELIIVTGYLGEQIREHCGDIYNGRKVTYVEQLEQKGTAHALWLCKDLLKGRFLFMFADDLHGPQDIARATSYTRSMLTLTTDTPEKFGIVVRHPDGTLAEIIEKPEHAPSNLASTGVMVLDDHIFNFDPYAKETKGEYYLTDVLAEYAKQYPIAVVEQALWIPIGYPEDIQKAEEILAKLK</sequence>
<dbReference type="SUPFAM" id="SSF53448">
    <property type="entry name" value="Nucleotide-diphospho-sugar transferases"/>
    <property type="match status" value="1"/>
</dbReference>
<dbReference type="CDD" id="cd04181">
    <property type="entry name" value="NTP_transferase"/>
    <property type="match status" value="1"/>
</dbReference>
<dbReference type="InterPro" id="IPR029044">
    <property type="entry name" value="Nucleotide-diphossugar_trans"/>
</dbReference>
<evidence type="ECO:0000313" key="4">
    <source>
        <dbReference type="EMBL" id="OGG84817.1"/>
    </source>
</evidence>
<dbReference type="Proteomes" id="UP000177325">
    <property type="component" value="Unassembled WGS sequence"/>
</dbReference>
<dbReference type="PANTHER" id="PTHR43584">
    <property type="entry name" value="NUCLEOTIDYL TRANSFERASE"/>
    <property type="match status" value="1"/>
</dbReference>
<accession>A0A1F6FG32</accession>
<comment type="caution">
    <text evidence="4">The sequence shown here is derived from an EMBL/GenBank/DDBJ whole genome shotgun (WGS) entry which is preliminary data.</text>
</comment>
<evidence type="ECO:0000256" key="1">
    <source>
        <dbReference type="ARBA" id="ARBA00022679"/>
    </source>
</evidence>
<name>A0A1F6FG32_9BACT</name>
<protein>
    <recommendedName>
        <fullName evidence="3">Nucleotidyl transferase domain-containing protein</fullName>
    </recommendedName>
</protein>
<dbReference type="EMBL" id="MFMM01000001">
    <property type="protein sequence ID" value="OGG84817.1"/>
    <property type="molecule type" value="Genomic_DNA"/>
</dbReference>
<dbReference type="PANTHER" id="PTHR43584:SF8">
    <property type="entry name" value="N-ACETYLMURAMATE ALPHA-1-PHOSPHATE URIDYLYLTRANSFERASE"/>
    <property type="match status" value="1"/>
</dbReference>
<organism evidence="4 5">
    <name type="scientific">Candidatus Kaiserbacteria bacterium RIFCSPLOWO2_12_FULL_45_26</name>
    <dbReference type="NCBI Taxonomy" id="1798525"/>
    <lineage>
        <taxon>Bacteria</taxon>
        <taxon>Candidatus Kaiseribacteriota</taxon>
    </lineage>
</organism>
<dbReference type="GO" id="GO:0016779">
    <property type="term" value="F:nucleotidyltransferase activity"/>
    <property type="evidence" value="ECO:0007669"/>
    <property type="project" value="UniProtKB-KW"/>
</dbReference>
<evidence type="ECO:0000256" key="2">
    <source>
        <dbReference type="ARBA" id="ARBA00022695"/>
    </source>
</evidence>
<proteinExistence type="predicted"/>
<dbReference type="Pfam" id="PF00483">
    <property type="entry name" value="NTP_transferase"/>
    <property type="match status" value="1"/>
</dbReference>
<feature type="domain" description="Nucleotidyl transferase" evidence="3">
    <location>
        <begin position="4"/>
        <end position="223"/>
    </location>
</feature>
<dbReference type="AlphaFoldDB" id="A0A1F6FG32"/>
<gene>
    <name evidence="4" type="ORF">A3G90_01910</name>
</gene>
<dbReference type="STRING" id="1798525.A3G90_01910"/>